<feature type="domain" description="XPG-I" evidence="15">
    <location>
        <begin position="153"/>
        <end position="229"/>
    </location>
</feature>
<dbReference type="Proteomes" id="UP000002173">
    <property type="component" value="Chromosome 2"/>
</dbReference>
<dbReference type="Gene3D" id="1.10.150.20">
    <property type="entry name" value="5' to 3' exonuclease, C-terminal subdomain"/>
    <property type="match status" value="1"/>
</dbReference>
<keyword evidence="14" id="KW-0732">Signal</keyword>
<dbReference type="STRING" id="5865.A7ATT0"/>
<comment type="similarity">
    <text evidence="12">Belongs to the XPG/RAD2 endonuclease family. EXO1 subfamily.</text>
</comment>
<evidence type="ECO:0000256" key="11">
    <source>
        <dbReference type="ARBA" id="ARBA00023242"/>
    </source>
</evidence>
<dbReference type="SMART" id="SM00485">
    <property type="entry name" value="XPGN"/>
    <property type="match status" value="1"/>
</dbReference>
<dbReference type="PANTHER" id="PTHR11081">
    <property type="entry name" value="FLAP ENDONUCLEASE FAMILY MEMBER"/>
    <property type="match status" value="1"/>
</dbReference>
<keyword evidence="10 12" id="KW-0234">DNA repair</keyword>
<reference evidence="17 18" key="1">
    <citation type="journal article" date="2007" name="PLoS Pathog.">
        <title>Genome sequence of Babesia bovis and comparative analysis of apicomplexan hemoprotozoa.</title>
        <authorList>
            <person name="Brayton K.A."/>
            <person name="Lau A.O.T."/>
            <person name="Herndon D.R."/>
            <person name="Hannick L."/>
            <person name="Kappmeyer L.S."/>
            <person name="Berens S.J."/>
            <person name="Bidwell S.L."/>
            <person name="Brown W.C."/>
            <person name="Crabtree J."/>
            <person name="Fadrosh D."/>
            <person name="Feldblum T."/>
            <person name="Forberger H.A."/>
            <person name="Haas B.J."/>
            <person name="Howell J.M."/>
            <person name="Khouri H."/>
            <person name="Koo H."/>
            <person name="Mann D.J."/>
            <person name="Norimine J."/>
            <person name="Paulsen I.T."/>
            <person name="Radune D."/>
            <person name="Ren Q."/>
            <person name="Smith R.K. Jr."/>
            <person name="Suarez C.E."/>
            <person name="White O."/>
            <person name="Wortman J.R."/>
            <person name="Knowles D.P. Jr."/>
            <person name="McElwain T.F."/>
            <person name="Nene V.M."/>
        </authorList>
    </citation>
    <scope>NUCLEOTIDE SEQUENCE [LARGE SCALE GENOMIC DNA]</scope>
    <source>
        <strain evidence="17">T2Bo</strain>
    </source>
</reference>
<evidence type="ECO:0000256" key="12">
    <source>
        <dbReference type="RuleBase" id="RU910737"/>
    </source>
</evidence>
<dbReference type="eggNOG" id="KOG2518">
    <property type="taxonomic scope" value="Eukaryota"/>
</dbReference>
<dbReference type="InterPro" id="IPR036279">
    <property type="entry name" value="5-3_exonuclease_C_sf"/>
</dbReference>
<dbReference type="AlphaFoldDB" id="A7ATT0"/>
<dbReference type="Pfam" id="PF00752">
    <property type="entry name" value="XPG_N"/>
    <property type="match status" value="1"/>
</dbReference>
<dbReference type="PRINTS" id="PR00853">
    <property type="entry name" value="XPGRADSUPER"/>
</dbReference>
<dbReference type="EMBL" id="AAXT01000003">
    <property type="protein sequence ID" value="EDO06341.1"/>
    <property type="molecule type" value="Genomic_DNA"/>
</dbReference>
<dbReference type="SUPFAM" id="SSF47807">
    <property type="entry name" value="5' to 3' exonuclease, C-terminal subdomain"/>
    <property type="match status" value="1"/>
</dbReference>
<dbReference type="Gene3D" id="3.40.50.1010">
    <property type="entry name" value="5'-nuclease"/>
    <property type="match status" value="1"/>
</dbReference>
<keyword evidence="3 12" id="KW-0540">Nuclease</keyword>
<evidence type="ECO:0000256" key="8">
    <source>
        <dbReference type="ARBA" id="ARBA00023125"/>
    </source>
</evidence>
<dbReference type="GO" id="GO:0046872">
    <property type="term" value="F:metal ion binding"/>
    <property type="evidence" value="ECO:0007669"/>
    <property type="project" value="UniProtKB-UniRule"/>
</dbReference>
<dbReference type="InterPro" id="IPR029060">
    <property type="entry name" value="PIN-like_dom_sf"/>
</dbReference>
<dbReference type="FunCoup" id="A7ATT0">
    <property type="interactions" value="495"/>
</dbReference>
<dbReference type="GO" id="GO:0017108">
    <property type="term" value="F:5'-flap endonuclease activity"/>
    <property type="evidence" value="ECO:0007669"/>
    <property type="project" value="TreeGrafter"/>
</dbReference>
<evidence type="ECO:0000256" key="13">
    <source>
        <dbReference type="SAM" id="MobiDB-lite"/>
    </source>
</evidence>
<keyword evidence="4" id="KW-0255">Endonuclease</keyword>
<gene>
    <name evidence="17" type="ORF">BBOV_II003860</name>
</gene>
<keyword evidence="12" id="KW-0228">DNA excision</keyword>
<evidence type="ECO:0000256" key="5">
    <source>
        <dbReference type="ARBA" id="ARBA00022763"/>
    </source>
</evidence>
<evidence type="ECO:0000256" key="3">
    <source>
        <dbReference type="ARBA" id="ARBA00022722"/>
    </source>
</evidence>
<comment type="function">
    <text evidence="12">5'-&gt;3' double-stranded DNA exonuclease which may also possess a cryptic 3'-&gt;5' double-stranded DNA exonuclease activity. Functions in DNA mismatch repair.</text>
</comment>
<keyword evidence="6 12" id="KW-0378">Hydrolase</keyword>
<dbReference type="SUPFAM" id="SSF88723">
    <property type="entry name" value="PIN domain-like"/>
    <property type="match status" value="1"/>
</dbReference>
<evidence type="ECO:0000256" key="10">
    <source>
        <dbReference type="ARBA" id="ARBA00023204"/>
    </source>
</evidence>
<dbReference type="InterPro" id="IPR006086">
    <property type="entry name" value="XPG-I_dom"/>
</dbReference>
<dbReference type="CDD" id="cd09901">
    <property type="entry name" value="H3TH_FEN1-like"/>
    <property type="match status" value="1"/>
</dbReference>
<dbReference type="GO" id="GO:0035312">
    <property type="term" value="F:5'-3' DNA exonuclease activity"/>
    <property type="evidence" value="ECO:0007669"/>
    <property type="project" value="UniProtKB-UniRule"/>
</dbReference>
<evidence type="ECO:0000256" key="9">
    <source>
        <dbReference type="ARBA" id="ARBA00023128"/>
    </source>
</evidence>
<evidence type="ECO:0000256" key="7">
    <source>
        <dbReference type="ARBA" id="ARBA00022839"/>
    </source>
</evidence>
<dbReference type="SMART" id="SM00484">
    <property type="entry name" value="XPGI"/>
    <property type="match status" value="1"/>
</dbReference>
<accession>A7ATT0</accession>
<dbReference type="EC" id="3.1.-.-" evidence="12"/>
<keyword evidence="11 12" id="KW-0539">Nucleus</keyword>
<sequence length="501" mass="56131">MGIGNLLVGCIVWLIISSQQFLRPMQTTVSLANYEGKVVAVDAMCWIHRGMISSAVANVTGEPCDKYIKFIVSILSVLLSHKITPIMVFDGYDMPTKETENQLRRERRDKAREEALAMIEKNGGAINTEIMRKCMQAIHITPEVIARVMEICRAMNVRIVVAPYEADAQVSYLCRSGIAYAALSEDSDLLVYGCPRVWFKLERDGKADELTLGFNKDPDVKCNTGLLKGLSHRMFIAMCVLSGSDYDNGCHIHGMGIKLAHRFILQYETLPAVMAFLQSSDAWSKKFPAHLTIKELEAYYMRVMQIFLHNIVYDVRHDTLRHISPVSDGATNMEIIRELTQLIRERDGNFRMVSEGLINPRNGESMSYTMTDKDRELIEGIEFRDIDALYSASMRDATCDALMEKSSPDDTDGNCTLPGKSPARKPKQAKANNPSPPNTPKATRKTTANSNKSGGKKAKGKEDNNEEVSSLTLSQKRKLRDLIDSSERVALSRPKRRCTST</sequence>
<protein>
    <recommendedName>
        <fullName evidence="12">Exonuclease 1</fullName>
        <ecNumber evidence="12">3.1.-.-</ecNumber>
    </recommendedName>
</protein>
<evidence type="ECO:0000256" key="6">
    <source>
        <dbReference type="ARBA" id="ARBA00022801"/>
    </source>
</evidence>
<organism evidence="17 18">
    <name type="scientific">Babesia bovis</name>
    <dbReference type="NCBI Taxonomy" id="5865"/>
    <lineage>
        <taxon>Eukaryota</taxon>
        <taxon>Sar</taxon>
        <taxon>Alveolata</taxon>
        <taxon>Apicomplexa</taxon>
        <taxon>Aconoidasida</taxon>
        <taxon>Piroplasmida</taxon>
        <taxon>Babesiidae</taxon>
        <taxon>Babesia</taxon>
    </lineage>
</organism>
<keyword evidence="8 12" id="KW-0238">DNA-binding</keyword>
<name>A7ATT0_BABBO</name>
<dbReference type="CDD" id="cd09857">
    <property type="entry name" value="PIN_EXO1"/>
    <property type="match status" value="1"/>
</dbReference>
<comment type="caution">
    <text evidence="17">The sequence shown here is derived from an EMBL/GenBank/DDBJ whole genome shotgun (WGS) entry which is preliminary data.</text>
</comment>
<keyword evidence="7 12" id="KW-0269">Exonuclease</keyword>
<feature type="signal peptide" evidence="14">
    <location>
        <begin position="1"/>
        <end position="18"/>
    </location>
</feature>
<dbReference type="GO" id="GO:0006281">
    <property type="term" value="P:DNA repair"/>
    <property type="evidence" value="ECO:0007669"/>
    <property type="project" value="UniProtKB-UniRule"/>
</dbReference>
<evidence type="ECO:0000256" key="2">
    <source>
        <dbReference type="ARBA" id="ARBA00022553"/>
    </source>
</evidence>
<dbReference type="VEuPathDB" id="PiroplasmaDB:BBOV_II003860"/>
<dbReference type="InterPro" id="IPR006084">
    <property type="entry name" value="XPG/Rad2"/>
</dbReference>
<keyword evidence="12" id="KW-0479">Metal-binding</keyword>
<evidence type="ECO:0000313" key="17">
    <source>
        <dbReference type="EMBL" id="EDO06341.1"/>
    </source>
</evidence>
<dbReference type="Pfam" id="PF00867">
    <property type="entry name" value="XPG_I"/>
    <property type="match status" value="1"/>
</dbReference>
<evidence type="ECO:0000256" key="14">
    <source>
        <dbReference type="SAM" id="SignalP"/>
    </source>
</evidence>
<evidence type="ECO:0000259" key="16">
    <source>
        <dbReference type="SMART" id="SM00485"/>
    </source>
</evidence>
<keyword evidence="12" id="KW-0460">Magnesium</keyword>
<dbReference type="InParanoid" id="A7ATT0"/>
<dbReference type="OMA" id="HRFILQY"/>
<dbReference type="GO" id="GO:0005634">
    <property type="term" value="C:nucleus"/>
    <property type="evidence" value="ECO:0007669"/>
    <property type="project" value="UniProtKB-SubCell"/>
</dbReference>
<dbReference type="InterPro" id="IPR044752">
    <property type="entry name" value="PIN-like_EXO1"/>
</dbReference>
<proteinExistence type="inferred from homology"/>
<keyword evidence="2" id="KW-0597">Phosphoprotein</keyword>
<dbReference type="GO" id="GO:0003677">
    <property type="term" value="F:DNA binding"/>
    <property type="evidence" value="ECO:0007669"/>
    <property type="project" value="UniProtKB-UniRule"/>
</dbReference>
<comment type="cofactor">
    <cofactor evidence="12">
        <name>Mg(2+)</name>
        <dbReference type="ChEBI" id="CHEBI:18420"/>
    </cofactor>
    <text evidence="12">Binds 2 magnesium ions per subunit. They probably participate in the reaction catalyzed by the enzyme. May bind an additional third magnesium ion after substrate binding.</text>
</comment>
<feature type="domain" description="XPG N-terminal" evidence="16">
    <location>
        <begin position="1"/>
        <end position="111"/>
    </location>
</feature>
<comment type="subcellular location">
    <subcellularLocation>
        <location evidence="1 12">Nucleus</location>
    </subcellularLocation>
</comment>
<keyword evidence="5 12" id="KW-0227">DNA damage</keyword>
<dbReference type="InterPro" id="IPR006085">
    <property type="entry name" value="XPG_DNA_repair_N"/>
</dbReference>
<evidence type="ECO:0000313" key="18">
    <source>
        <dbReference type="Proteomes" id="UP000002173"/>
    </source>
</evidence>
<evidence type="ECO:0000256" key="1">
    <source>
        <dbReference type="ARBA" id="ARBA00004123"/>
    </source>
</evidence>
<keyword evidence="18" id="KW-1185">Reference proteome</keyword>
<evidence type="ECO:0000256" key="4">
    <source>
        <dbReference type="ARBA" id="ARBA00022759"/>
    </source>
</evidence>
<feature type="region of interest" description="Disordered" evidence="13">
    <location>
        <begin position="403"/>
        <end position="480"/>
    </location>
</feature>
<feature type="chain" id="PRO_5002704855" description="Exonuclease 1" evidence="14">
    <location>
        <begin position="19"/>
        <end position="501"/>
    </location>
</feature>
<keyword evidence="9" id="KW-0496">Mitochondrion</keyword>
<dbReference type="FunFam" id="3.40.50.1010:FF:000111">
    <property type="entry name" value="Exonuclease 1"/>
    <property type="match status" value="1"/>
</dbReference>
<keyword evidence="12" id="KW-0267">Excision nuclease</keyword>
<dbReference type="PANTHER" id="PTHR11081:SF8">
    <property type="entry name" value="EXONUCLEASE 1"/>
    <property type="match status" value="1"/>
</dbReference>
<evidence type="ECO:0000259" key="15">
    <source>
        <dbReference type="SMART" id="SM00484"/>
    </source>
</evidence>